<dbReference type="PANTHER" id="PTHR33740:SF3">
    <property type="entry name" value="GPI-ANCHORED ADHESIN-LIKE PROTEIN"/>
    <property type="match status" value="1"/>
</dbReference>
<dbReference type="Proteomes" id="UP001603857">
    <property type="component" value="Unassembled WGS sequence"/>
</dbReference>
<organism evidence="1 2">
    <name type="scientific">Flemingia macrophylla</name>
    <dbReference type="NCBI Taxonomy" id="520843"/>
    <lineage>
        <taxon>Eukaryota</taxon>
        <taxon>Viridiplantae</taxon>
        <taxon>Streptophyta</taxon>
        <taxon>Embryophyta</taxon>
        <taxon>Tracheophyta</taxon>
        <taxon>Spermatophyta</taxon>
        <taxon>Magnoliopsida</taxon>
        <taxon>eudicotyledons</taxon>
        <taxon>Gunneridae</taxon>
        <taxon>Pentapetalae</taxon>
        <taxon>rosids</taxon>
        <taxon>fabids</taxon>
        <taxon>Fabales</taxon>
        <taxon>Fabaceae</taxon>
        <taxon>Papilionoideae</taxon>
        <taxon>50 kb inversion clade</taxon>
        <taxon>NPAAA clade</taxon>
        <taxon>indigoferoid/millettioid clade</taxon>
        <taxon>Phaseoleae</taxon>
        <taxon>Flemingia</taxon>
    </lineage>
</organism>
<sequence>MAKEAGCELERLRAEGEEDRIPYIKERAAIEIQRDVFSRLRHEVVDQLQNLVGNKGEIAYEKERISKLRELAEVGNKEITRLQYELEIERKALSMARAWAEDETKRVRENAVALERARDRWERNEIKVRQDSAEKQYTVDRADNLLEKLKEMATDVGGRSGDMIHKIILIISHMVSRLREWACKTRKQAEILREAAICRGVEKRAQKFKT</sequence>
<protein>
    <submittedName>
        <fullName evidence="1">Uncharacterized protein</fullName>
    </submittedName>
</protein>
<keyword evidence="2" id="KW-1185">Reference proteome</keyword>
<dbReference type="EMBL" id="JBGMDY010000008">
    <property type="protein sequence ID" value="KAL2324544.1"/>
    <property type="molecule type" value="Genomic_DNA"/>
</dbReference>
<name>A0ABD1LM01_9FABA</name>
<proteinExistence type="predicted"/>
<evidence type="ECO:0000313" key="2">
    <source>
        <dbReference type="Proteomes" id="UP001603857"/>
    </source>
</evidence>
<dbReference type="AlphaFoldDB" id="A0ABD1LM01"/>
<dbReference type="PANTHER" id="PTHR33740">
    <property type="entry name" value="GPI-ANCHORED ADHESIN-LIKE PROTEIN"/>
    <property type="match status" value="1"/>
</dbReference>
<accession>A0ABD1LM01</accession>
<evidence type="ECO:0000313" key="1">
    <source>
        <dbReference type="EMBL" id="KAL2324544.1"/>
    </source>
</evidence>
<reference evidence="1 2" key="1">
    <citation type="submission" date="2024-08" db="EMBL/GenBank/DDBJ databases">
        <title>Insights into the chromosomal genome structure of Flemingia macrophylla.</title>
        <authorList>
            <person name="Ding Y."/>
            <person name="Zhao Y."/>
            <person name="Bi W."/>
            <person name="Wu M."/>
            <person name="Zhao G."/>
            <person name="Gong Y."/>
            <person name="Li W."/>
            <person name="Zhang P."/>
        </authorList>
    </citation>
    <scope>NUCLEOTIDE SEQUENCE [LARGE SCALE GENOMIC DNA]</scope>
    <source>
        <strain evidence="1">DYQJB</strain>
        <tissue evidence="1">Leaf</tissue>
    </source>
</reference>
<comment type="caution">
    <text evidence="1">The sequence shown here is derived from an EMBL/GenBank/DDBJ whole genome shotgun (WGS) entry which is preliminary data.</text>
</comment>
<gene>
    <name evidence="1" type="ORF">Fmac_023602</name>
</gene>